<accession>D3E107</accession>
<dbReference type="KEGG" id="mru:mru_2131"/>
<feature type="domain" description="Orotidine 5'-phosphate decarboxylase" evidence="8">
    <location>
        <begin position="180"/>
        <end position="391"/>
    </location>
</feature>
<dbReference type="Gene3D" id="3.20.20.70">
    <property type="entry name" value="Aldolase class I"/>
    <property type="match status" value="1"/>
</dbReference>
<feature type="binding site" evidence="7">
    <location>
        <position position="25"/>
    </location>
    <ligand>
        <name>substrate</name>
    </ligand>
</feature>
<comment type="similarity">
    <text evidence="7">In the N-terminal section; belongs to the formaldehyde-activating enzyme family.</text>
</comment>
<dbReference type="HOGENOM" id="CLU_701335_0_0_2"/>
<organism evidence="9 10">
    <name type="scientific">Methanobrevibacter ruminantium (strain ATCC 35063 / DSM 1093 / JCM 13430 / OCM 146 / M1)</name>
    <name type="common">Methanobacterium ruminantium</name>
    <dbReference type="NCBI Taxonomy" id="634498"/>
    <lineage>
        <taxon>Archaea</taxon>
        <taxon>Methanobacteriati</taxon>
        <taxon>Methanobacteriota</taxon>
        <taxon>Methanomada group</taxon>
        <taxon>Methanobacteria</taxon>
        <taxon>Methanobacteriales</taxon>
        <taxon>Methanobacteriaceae</taxon>
        <taxon>Methanobrevibacter</taxon>
    </lineage>
</organism>
<dbReference type="InterPro" id="IPR013785">
    <property type="entry name" value="Aldolase_TIM"/>
</dbReference>
<dbReference type="GO" id="GO:0016051">
    <property type="term" value="P:carbohydrate biosynthetic process"/>
    <property type="evidence" value="ECO:0007669"/>
    <property type="project" value="UniProtKB-UniRule"/>
</dbReference>
<dbReference type="InterPro" id="IPR020868">
    <property type="entry name" value="Fae/Hps"/>
</dbReference>
<dbReference type="PATRIC" id="fig|634498.28.peg.2133"/>
<evidence type="ECO:0000259" key="8">
    <source>
        <dbReference type="SMART" id="SM00934"/>
    </source>
</evidence>
<keyword evidence="1 7" id="KW-0456">Lyase</keyword>
<evidence type="ECO:0000256" key="2">
    <source>
        <dbReference type="ARBA" id="ARBA00023268"/>
    </source>
</evidence>
<gene>
    <name evidence="7" type="primary">fae-hps</name>
    <name evidence="9" type="ordered locus">mru_2131</name>
</gene>
<comment type="catalytic activity">
    <reaction evidence="7">
        <text>D-ribulose 5-phosphate + formaldehyde = D-arabino-hex-3-ulose 6-phosphate</text>
        <dbReference type="Rhea" id="RHEA:25201"/>
        <dbReference type="ChEBI" id="CHEBI:16842"/>
        <dbReference type="ChEBI" id="CHEBI:58121"/>
        <dbReference type="ChEBI" id="CHEBI:58542"/>
        <dbReference type="EC" id="4.1.2.43"/>
    </reaction>
</comment>
<evidence type="ECO:0000256" key="7">
    <source>
        <dbReference type="HAMAP-Rule" id="MF_01268"/>
    </source>
</evidence>
<comment type="catalytic activity">
    <reaction evidence="4 7">
        <text>5,6,7,8-tetrahydromethanopterin + formaldehyde = 5,10-methylenetetrahydromethanopterin + H2O</text>
        <dbReference type="Rhea" id="RHEA:24678"/>
        <dbReference type="ChEBI" id="CHEBI:15377"/>
        <dbReference type="ChEBI" id="CHEBI:16842"/>
        <dbReference type="ChEBI" id="CHEBI:57818"/>
        <dbReference type="ChEBI" id="CHEBI:58103"/>
        <dbReference type="EC" id="4.2.1.147"/>
    </reaction>
</comment>
<comment type="similarity">
    <text evidence="7">In the C-terminal section; belongs to the HPS/KGPDC family. HPS subfamily.</text>
</comment>
<comment type="function">
    <text evidence="7">Catalyzes the reversible formation of ribulose-5-phosphate and formaldehyde from 3-hexulose-6-phosphate.</text>
</comment>
<dbReference type="PANTHER" id="PTHR35039">
    <property type="entry name" value="3-KETO-L-GULONATE-6-PHOSPHATE DECARBOXYLASE SGBH-RELATED"/>
    <property type="match status" value="1"/>
</dbReference>
<dbReference type="CDD" id="cd04726">
    <property type="entry name" value="KGPDC_HPS"/>
    <property type="match status" value="1"/>
</dbReference>
<dbReference type="EC" id="4.2.1.147" evidence="7"/>
<comment type="function">
    <text evidence="5 7">Catalyzes the condensation of formaldehyde with tetrahydromethanopterin (H(4)MPT) to 5,10-methylenetetrahydromethanopterin.</text>
</comment>
<dbReference type="NCBIfam" id="NF009833">
    <property type="entry name" value="PRK13307.1"/>
    <property type="match status" value="1"/>
</dbReference>
<comment type="similarity">
    <text evidence="6">Belongs to the formaldehyde-activating enzyme family.</text>
</comment>
<dbReference type="UniPathway" id="UPA00293"/>
<dbReference type="GO" id="GO:0033982">
    <property type="term" value="F:3-dehydro-L-gulonate-6-phosphate decarboxylase activity"/>
    <property type="evidence" value="ECO:0007669"/>
    <property type="project" value="TreeGrafter"/>
</dbReference>
<dbReference type="InterPro" id="IPR011060">
    <property type="entry name" value="RibuloseP-bd_barrel"/>
</dbReference>
<dbReference type="GO" id="GO:0006207">
    <property type="term" value="P:'de novo' pyrimidine nucleobase biosynthetic process"/>
    <property type="evidence" value="ECO:0007669"/>
    <property type="project" value="InterPro"/>
</dbReference>
<feature type="binding site" evidence="7">
    <location>
        <position position="54"/>
    </location>
    <ligand>
        <name>substrate</name>
    </ligand>
</feature>
<dbReference type="HAMAP" id="MF_01268">
    <property type="entry name" value="Fae_Hps"/>
    <property type="match status" value="1"/>
</dbReference>
<evidence type="ECO:0000256" key="6">
    <source>
        <dbReference type="ARBA" id="ARBA00061519"/>
    </source>
</evidence>
<feature type="region of interest" description="Formaldehyde-activating enzyme" evidence="7">
    <location>
        <begin position="1"/>
        <end position="167"/>
    </location>
</feature>
<dbReference type="FunFam" id="3.30.230.60:FF:000001">
    <property type="entry name" value="5,6,7,8-tetrahydromethanopterin hydro-lyase"/>
    <property type="match status" value="1"/>
</dbReference>
<protein>
    <recommendedName>
        <fullName evidence="7">Bifunctional enzyme Fae/Hps</fullName>
    </recommendedName>
    <domain>
        <recommendedName>
            <fullName evidence="7">5,6,7,8-tetrahydromethanopterin hydro-lyase</fullName>
            <ecNumber evidence="7">4.2.1.147</ecNumber>
        </recommendedName>
        <alternativeName>
            <fullName evidence="7">Formaldehyde-activating enzyme</fullName>
            <shortName evidence="7">Fae</shortName>
        </alternativeName>
    </domain>
    <domain>
        <recommendedName>
            <fullName evidence="7">3-hexulose-6-phosphate synthase</fullName>
            <shortName evidence="7">HPS</shortName>
            <ecNumber evidence="7">4.1.2.43</ecNumber>
        </recommendedName>
        <alternativeName>
            <fullName evidence="7">D-arabino-3-hexulose-6-phosphate formaldehyde lyase</fullName>
        </alternativeName>
    </domain>
</protein>
<reference evidence="9 10" key="1">
    <citation type="journal article" date="2010" name="PLoS ONE">
        <title>The genome sequence of the rumen methanogen Methanobrevibacter ruminantium reveals new possibilities for controlling ruminant methane emissions.</title>
        <authorList>
            <person name="Leahy S.C."/>
            <person name="Kelly W.J."/>
            <person name="Altermann E."/>
            <person name="Ronimus R.S."/>
            <person name="Yeoman C.J."/>
            <person name="Pacheco D.M."/>
            <person name="Li D."/>
            <person name="Kong Z."/>
            <person name="McTavish S."/>
            <person name="Sang C."/>
            <person name="Lambie S.C."/>
            <person name="Janssen P.H."/>
            <person name="Dey D."/>
            <person name="Attwood G.T."/>
        </authorList>
    </citation>
    <scope>NUCLEOTIDE SEQUENCE [LARGE SCALE GENOMIC DNA]</scope>
    <source>
        <strain evidence="10">ATCC 35063 / DSM 1093 / JCM 13430 / OCM 146 / M1</strain>
    </source>
</reference>
<feature type="active site" description="Proton donor" evidence="7">
    <location>
        <position position="23"/>
    </location>
</feature>
<dbReference type="GO" id="GO:0016836">
    <property type="term" value="F:hydro-lyase activity"/>
    <property type="evidence" value="ECO:0007669"/>
    <property type="project" value="UniProtKB-UniRule"/>
</dbReference>
<dbReference type="NCBIfam" id="TIGR03126">
    <property type="entry name" value="one_C_fae"/>
    <property type="match status" value="1"/>
</dbReference>
<dbReference type="InterPro" id="IPR014826">
    <property type="entry name" value="HCHO-activating_enzyme"/>
</dbReference>
<feature type="binding site" evidence="7">
    <location>
        <position position="89"/>
    </location>
    <ligand>
        <name>substrate</name>
    </ligand>
</feature>
<dbReference type="EMBL" id="CP001719">
    <property type="protein sequence ID" value="ADC47981.1"/>
    <property type="molecule type" value="Genomic_DNA"/>
</dbReference>
<dbReference type="SUPFAM" id="SSF54211">
    <property type="entry name" value="Ribosomal protein S5 domain 2-like"/>
    <property type="match status" value="1"/>
</dbReference>
<dbReference type="AlphaFoldDB" id="D3E107"/>
<dbReference type="eggNOG" id="arCOG00103">
    <property type="taxonomic scope" value="Archaea"/>
</dbReference>
<dbReference type="InterPro" id="IPR037075">
    <property type="entry name" value="HCHO-activating_enzyme_sf"/>
</dbReference>
<dbReference type="SUPFAM" id="SSF51366">
    <property type="entry name" value="Ribulose-phoshate binding barrel"/>
    <property type="match status" value="1"/>
</dbReference>
<sequence>MVKKDDTMFIGEALIGDGDELAHVDLLIGRKDGPVGNAFANGLSQLSVGHTPLLSVIRPNLMTKPATIIIPKVTVGDLDDASKIFGPAQTAVGRAVADAVEEGIIPKNKAEEWVINASVLISPAAEDYRKIYQYNYAATKLAIKRALDGYPDMKKVLYEKDRGTHAIMGFKAIKLYEPPYLQVALDLDNEEAMARIIKQLPNRERILLEAGTPLVKKFGVGIVGKIRELAPSAFIIADLKTLDVGRVEVKMAADETADAVAISGLGTIESIEKAIHETRKQGIYSILDMMNVDNFTEKLQQINKDLMPDIVLLHRNVDLESKLRAEGKNLDDISAWGNIKEIKEITGGLAAVAGGITPEKAEEAFEKGADIIIAGRYIIGSGDPRRAAEDFLAHMPVDPNHMRVVMEDDEQI</sequence>
<comment type="pathway">
    <text evidence="7">Carbohydrate biosynthesis; D-ribose 5-phosphate biosynthesis.</text>
</comment>
<dbReference type="InterPro" id="IPR041710">
    <property type="entry name" value="HPS/KGPDC"/>
</dbReference>
<evidence type="ECO:0000256" key="1">
    <source>
        <dbReference type="ARBA" id="ARBA00023239"/>
    </source>
</evidence>
<keyword evidence="3 7" id="KW-0119">Carbohydrate metabolism</keyword>
<evidence type="ECO:0000256" key="5">
    <source>
        <dbReference type="ARBA" id="ARBA00056998"/>
    </source>
</evidence>
<dbReference type="GO" id="GO:0019854">
    <property type="term" value="P:L-ascorbic acid catabolic process"/>
    <property type="evidence" value="ECO:0007669"/>
    <property type="project" value="TreeGrafter"/>
</dbReference>
<keyword evidence="10" id="KW-1185">Reference proteome</keyword>
<dbReference type="SMART" id="SM00934">
    <property type="entry name" value="OMPdecase"/>
    <property type="match status" value="1"/>
</dbReference>
<feature type="binding site" evidence="7">
    <location>
        <position position="72"/>
    </location>
    <ligand>
        <name>substrate</name>
    </ligand>
</feature>
<dbReference type="Gene3D" id="3.30.230.60">
    <property type="entry name" value="Formaldehyde-activating enzyme"/>
    <property type="match status" value="1"/>
</dbReference>
<dbReference type="Pfam" id="PF08714">
    <property type="entry name" value="Fae"/>
    <property type="match status" value="1"/>
</dbReference>
<dbReference type="Proteomes" id="UP000008680">
    <property type="component" value="Chromosome"/>
</dbReference>
<name>D3E107_METRM</name>
<dbReference type="GO" id="GO:0016840">
    <property type="term" value="F:carbon-nitrogen lyase activity"/>
    <property type="evidence" value="ECO:0007669"/>
    <property type="project" value="InterPro"/>
</dbReference>
<evidence type="ECO:0000313" key="10">
    <source>
        <dbReference type="Proteomes" id="UP000008680"/>
    </source>
</evidence>
<feature type="region of interest" description="3-hexulose-6-phosphate synthase" evidence="7">
    <location>
        <begin position="168"/>
        <end position="412"/>
    </location>
</feature>
<dbReference type="EC" id="4.1.2.43" evidence="7"/>
<keyword evidence="2 7" id="KW-0511">Multifunctional enzyme</keyword>
<dbReference type="InterPro" id="IPR020568">
    <property type="entry name" value="Ribosomal_Su5_D2-typ_SF"/>
</dbReference>
<dbReference type="RefSeq" id="WP_012956929.1">
    <property type="nucleotide sequence ID" value="NC_013790.1"/>
</dbReference>
<dbReference type="STRING" id="634498.mru_2131"/>
<dbReference type="PANTHER" id="PTHR35039:SF3">
    <property type="entry name" value="3-KETO-L-GULONATE-6-PHOSPHATE DECARBOXYLASE SGBH-RELATED"/>
    <property type="match status" value="1"/>
</dbReference>
<dbReference type="InterPro" id="IPR001754">
    <property type="entry name" value="OMPdeCOase_dom"/>
</dbReference>
<evidence type="ECO:0000313" key="9">
    <source>
        <dbReference type="EMBL" id="ADC47981.1"/>
    </source>
</evidence>
<dbReference type="GeneID" id="8771812"/>
<proteinExistence type="inferred from homology"/>
<evidence type="ECO:0000256" key="3">
    <source>
        <dbReference type="ARBA" id="ARBA00023277"/>
    </source>
</evidence>
<dbReference type="GO" id="GO:0043801">
    <property type="term" value="F:hexulose-6-phosphate synthase activity"/>
    <property type="evidence" value="ECO:0007669"/>
    <property type="project" value="UniProtKB-UniRule"/>
</dbReference>
<dbReference type="Pfam" id="PF00215">
    <property type="entry name" value="OMPdecase"/>
    <property type="match status" value="1"/>
</dbReference>
<feature type="binding site" evidence="7">
    <location>
        <position position="74"/>
    </location>
    <ligand>
        <name>substrate</name>
    </ligand>
</feature>
<evidence type="ECO:0000256" key="4">
    <source>
        <dbReference type="ARBA" id="ARBA00052457"/>
    </source>
</evidence>
<dbReference type="GO" id="GO:0004590">
    <property type="term" value="F:orotidine-5'-phosphate decarboxylase activity"/>
    <property type="evidence" value="ECO:0007669"/>
    <property type="project" value="InterPro"/>
</dbReference>